<proteinExistence type="predicted"/>
<comment type="caution">
    <text evidence="1">The sequence shown here is derived from an EMBL/GenBank/DDBJ whole genome shotgun (WGS) entry which is preliminary data.</text>
</comment>
<sequence>MTGKIPQQSAYNLPSGTLRPVAGRGPVSTGGFPSGDQGPLAHPGAAVWEGSHGWISRCRPVPRPRAPPRTPSTPAPKAAALPLEASTARGARPGARCTQWRDSTHRLGSTSEPGQTSICRAAVDRANSVASMTRTPYKSQKMPCAPHRQPVPKPSHPGDFAVGGTWSRVAHRGRPEPDRPARTVARNNKATRLLTRPG</sequence>
<evidence type="ECO:0000313" key="2">
    <source>
        <dbReference type="Proteomes" id="UP001320706"/>
    </source>
</evidence>
<protein>
    <submittedName>
        <fullName evidence="1">Uncharacterized protein</fullName>
    </submittedName>
</protein>
<reference evidence="1" key="1">
    <citation type="submission" date="2024-02" db="EMBL/GenBank/DDBJ databases">
        <title>Metagenome Assembled Genome of Zalaria obscura JY119.</title>
        <authorList>
            <person name="Vighnesh L."/>
            <person name="Jagadeeshwari U."/>
            <person name="Venkata Ramana C."/>
            <person name="Sasikala C."/>
        </authorList>
    </citation>
    <scope>NUCLEOTIDE SEQUENCE</scope>
    <source>
        <strain evidence="1">JY119</strain>
    </source>
</reference>
<accession>A0ACC3S866</accession>
<evidence type="ECO:0000313" key="1">
    <source>
        <dbReference type="EMBL" id="KAK8201365.1"/>
    </source>
</evidence>
<keyword evidence="2" id="KW-1185">Reference proteome</keyword>
<gene>
    <name evidence="1" type="ORF">M8818_005901</name>
</gene>
<dbReference type="Proteomes" id="UP001320706">
    <property type="component" value="Unassembled WGS sequence"/>
</dbReference>
<organism evidence="1 2">
    <name type="scientific">Zalaria obscura</name>
    <dbReference type="NCBI Taxonomy" id="2024903"/>
    <lineage>
        <taxon>Eukaryota</taxon>
        <taxon>Fungi</taxon>
        <taxon>Dikarya</taxon>
        <taxon>Ascomycota</taxon>
        <taxon>Pezizomycotina</taxon>
        <taxon>Dothideomycetes</taxon>
        <taxon>Dothideomycetidae</taxon>
        <taxon>Dothideales</taxon>
        <taxon>Zalariaceae</taxon>
        <taxon>Zalaria</taxon>
    </lineage>
</organism>
<dbReference type="EMBL" id="JAMKPW020000037">
    <property type="protein sequence ID" value="KAK8201365.1"/>
    <property type="molecule type" value="Genomic_DNA"/>
</dbReference>
<name>A0ACC3S866_9PEZI</name>